<accession>A0A838ZKP7</accession>
<comment type="caution">
    <text evidence="5">The sequence shown here is derived from an EMBL/GenBank/DDBJ whole genome shotgun (WGS) entry which is preliminary data.</text>
</comment>
<dbReference type="PANTHER" id="PTHR43434:SF1">
    <property type="entry name" value="PHOSPHOGLYCOLATE PHOSPHATASE"/>
    <property type="match status" value="1"/>
</dbReference>
<dbReference type="AlphaFoldDB" id="A0A838ZKP7"/>
<dbReference type="EC" id="3.1.3.18" evidence="4"/>
<dbReference type="InterPro" id="IPR023214">
    <property type="entry name" value="HAD_sf"/>
</dbReference>
<dbReference type="Gene3D" id="3.40.50.1000">
    <property type="entry name" value="HAD superfamily/HAD-like"/>
    <property type="match status" value="1"/>
</dbReference>
<keyword evidence="5" id="KW-0378">Hydrolase</keyword>
<dbReference type="SFLD" id="SFLDS00003">
    <property type="entry name" value="Haloacid_Dehalogenase"/>
    <property type="match status" value="1"/>
</dbReference>
<dbReference type="GO" id="GO:0008967">
    <property type="term" value="F:phosphoglycolate phosphatase activity"/>
    <property type="evidence" value="ECO:0007669"/>
    <property type="project" value="UniProtKB-EC"/>
</dbReference>
<dbReference type="InterPro" id="IPR041492">
    <property type="entry name" value="HAD_2"/>
</dbReference>
<proteinExistence type="inferred from homology"/>
<dbReference type="InterPro" id="IPR006439">
    <property type="entry name" value="HAD-SF_hydro_IA"/>
</dbReference>
<evidence type="ECO:0000313" key="6">
    <source>
        <dbReference type="Proteomes" id="UP000552241"/>
    </source>
</evidence>
<evidence type="ECO:0000256" key="3">
    <source>
        <dbReference type="ARBA" id="ARBA00006171"/>
    </source>
</evidence>
<reference evidence="5 6" key="1">
    <citation type="submission" date="2020-07" db="EMBL/GenBank/DDBJ databases">
        <title>Moheibacter lacus sp. nov., a member of the family Flavobacteriaceae isolated from freshwater lake sediment.</title>
        <authorList>
            <person name="Liu Y."/>
        </authorList>
    </citation>
    <scope>NUCLEOTIDE SEQUENCE [LARGE SCALE GENOMIC DNA]</scope>
    <source>
        <strain evidence="5 6">BDHS18</strain>
    </source>
</reference>
<dbReference type="Pfam" id="PF13419">
    <property type="entry name" value="HAD_2"/>
    <property type="match status" value="1"/>
</dbReference>
<name>A0A838ZKP7_9FLAO</name>
<dbReference type="NCBIfam" id="TIGR01549">
    <property type="entry name" value="HAD-SF-IA-v1"/>
    <property type="match status" value="1"/>
</dbReference>
<evidence type="ECO:0000256" key="2">
    <source>
        <dbReference type="ARBA" id="ARBA00004818"/>
    </source>
</evidence>
<comment type="similarity">
    <text evidence="3">Belongs to the HAD-like hydrolase superfamily. CbbY/CbbZ/Gph/YieH family.</text>
</comment>
<comment type="pathway">
    <text evidence="2">Organic acid metabolism; glycolate biosynthesis; glycolate from 2-phosphoglycolate: step 1/1.</text>
</comment>
<dbReference type="InterPro" id="IPR050155">
    <property type="entry name" value="HAD-like_hydrolase_sf"/>
</dbReference>
<dbReference type="EMBL" id="JACDZE010000002">
    <property type="protein sequence ID" value="MBA5629828.1"/>
    <property type="molecule type" value="Genomic_DNA"/>
</dbReference>
<keyword evidence="6" id="KW-1185">Reference proteome</keyword>
<dbReference type="InterPro" id="IPR023198">
    <property type="entry name" value="PGP-like_dom2"/>
</dbReference>
<dbReference type="Gene3D" id="1.10.150.240">
    <property type="entry name" value="Putative phosphatase, domain 2"/>
    <property type="match status" value="1"/>
</dbReference>
<dbReference type="PANTHER" id="PTHR43434">
    <property type="entry name" value="PHOSPHOGLYCOLATE PHOSPHATASE"/>
    <property type="match status" value="1"/>
</dbReference>
<evidence type="ECO:0000313" key="5">
    <source>
        <dbReference type="EMBL" id="MBA5629828.1"/>
    </source>
</evidence>
<dbReference type="Proteomes" id="UP000552241">
    <property type="component" value="Unassembled WGS sequence"/>
</dbReference>
<organism evidence="5 6">
    <name type="scientific">Moheibacter lacus</name>
    <dbReference type="NCBI Taxonomy" id="2745851"/>
    <lineage>
        <taxon>Bacteria</taxon>
        <taxon>Pseudomonadati</taxon>
        <taxon>Bacteroidota</taxon>
        <taxon>Flavobacteriia</taxon>
        <taxon>Flavobacteriales</taxon>
        <taxon>Weeksellaceae</taxon>
        <taxon>Moheibacter</taxon>
    </lineage>
</organism>
<sequence>MKYKNIIFDLDGTLWDSRSTLIDSWNSILKKHNLLEKPLKEKDLNPFMGLLLPEILPTIFPKIDPKILDKILQEIMDHEADNLRLKGGILYDRVEDILKELNENHDLFIVSNCQDGYIEAFLDYFKFHDLFRDFESFGRTGKPKIDNIKSVLVRNGLKKYETVYVGDTQTDYTSATGNQLDFIFCEYGFGELNPNLIVSKINSFQEIINLTK</sequence>
<comment type="catalytic activity">
    <reaction evidence="1">
        <text>2-phosphoglycolate + H2O = glycolate + phosphate</text>
        <dbReference type="Rhea" id="RHEA:14369"/>
        <dbReference type="ChEBI" id="CHEBI:15377"/>
        <dbReference type="ChEBI" id="CHEBI:29805"/>
        <dbReference type="ChEBI" id="CHEBI:43474"/>
        <dbReference type="ChEBI" id="CHEBI:58033"/>
        <dbReference type="EC" id="3.1.3.18"/>
    </reaction>
</comment>
<dbReference type="InterPro" id="IPR036412">
    <property type="entry name" value="HAD-like_sf"/>
</dbReference>
<dbReference type="RefSeq" id="WP_182043438.1">
    <property type="nucleotide sequence ID" value="NZ_JACDZE010000002.1"/>
</dbReference>
<evidence type="ECO:0000256" key="1">
    <source>
        <dbReference type="ARBA" id="ARBA00000830"/>
    </source>
</evidence>
<evidence type="ECO:0000256" key="4">
    <source>
        <dbReference type="ARBA" id="ARBA00013078"/>
    </source>
</evidence>
<dbReference type="SFLD" id="SFLDG01129">
    <property type="entry name" value="C1.5:_HAD__Beta-PGM__Phosphata"/>
    <property type="match status" value="1"/>
</dbReference>
<protein>
    <recommendedName>
        <fullName evidence="4">phosphoglycolate phosphatase</fullName>
        <ecNumber evidence="4">3.1.3.18</ecNumber>
    </recommendedName>
</protein>
<dbReference type="GO" id="GO:0006281">
    <property type="term" value="P:DNA repair"/>
    <property type="evidence" value="ECO:0007669"/>
    <property type="project" value="TreeGrafter"/>
</dbReference>
<gene>
    <name evidence="5" type="ORF">HU137_08610</name>
</gene>
<dbReference type="SUPFAM" id="SSF56784">
    <property type="entry name" value="HAD-like"/>
    <property type="match status" value="1"/>
</dbReference>